<accession>A0AAV2FAK7</accession>
<proteinExistence type="predicted"/>
<protein>
    <submittedName>
        <fullName evidence="2">Uncharacterized protein</fullName>
    </submittedName>
</protein>
<gene>
    <name evidence="2" type="ORF">LTRI10_LOCUS35018</name>
</gene>
<organism evidence="2 3">
    <name type="scientific">Linum trigynum</name>
    <dbReference type="NCBI Taxonomy" id="586398"/>
    <lineage>
        <taxon>Eukaryota</taxon>
        <taxon>Viridiplantae</taxon>
        <taxon>Streptophyta</taxon>
        <taxon>Embryophyta</taxon>
        <taxon>Tracheophyta</taxon>
        <taxon>Spermatophyta</taxon>
        <taxon>Magnoliopsida</taxon>
        <taxon>eudicotyledons</taxon>
        <taxon>Gunneridae</taxon>
        <taxon>Pentapetalae</taxon>
        <taxon>rosids</taxon>
        <taxon>fabids</taxon>
        <taxon>Malpighiales</taxon>
        <taxon>Linaceae</taxon>
        <taxon>Linum</taxon>
    </lineage>
</organism>
<feature type="region of interest" description="Disordered" evidence="1">
    <location>
        <begin position="1"/>
        <end position="47"/>
    </location>
</feature>
<reference evidence="2 3" key="1">
    <citation type="submission" date="2024-04" db="EMBL/GenBank/DDBJ databases">
        <authorList>
            <person name="Fracassetti M."/>
        </authorList>
    </citation>
    <scope>NUCLEOTIDE SEQUENCE [LARGE SCALE GENOMIC DNA]</scope>
</reference>
<evidence type="ECO:0000313" key="2">
    <source>
        <dbReference type="EMBL" id="CAL1394520.1"/>
    </source>
</evidence>
<feature type="compositionally biased region" description="Basic and acidic residues" evidence="1">
    <location>
        <begin position="14"/>
        <end position="25"/>
    </location>
</feature>
<feature type="compositionally biased region" description="Basic and acidic residues" evidence="1">
    <location>
        <begin position="83"/>
        <end position="102"/>
    </location>
</feature>
<keyword evidence="3" id="KW-1185">Reference proteome</keyword>
<name>A0AAV2FAK7_9ROSI</name>
<dbReference type="AlphaFoldDB" id="A0AAV2FAK7"/>
<evidence type="ECO:0000313" key="3">
    <source>
        <dbReference type="Proteomes" id="UP001497516"/>
    </source>
</evidence>
<dbReference type="EMBL" id="OZ034819">
    <property type="protein sequence ID" value="CAL1394520.1"/>
    <property type="molecule type" value="Genomic_DNA"/>
</dbReference>
<evidence type="ECO:0000256" key="1">
    <source>
        <dbReference type="SAM" id="MobiDB-lite"/>
    </source>
</evidence>
<dbReference type="Proteomes" id="UP001497516">
    <property type="component" value="Chromosome 6"/>
</dbReference>
<feature type="region of interest" description="Disordered" evidence="1">
    <location>
        <begin position="59"/>
        <end position="118"/>
    </location>
</feature>
<sequence length="197" mass="21284">MGRRSSAAPLTTTTKKESQEPESRRTPRSSSPFYTAKRLSPKKKMTEVGARLRGAFVAASVGEDLPPQTSPANEANSDWPPSRQRERALSENELKLEIKEELPLAGNSKKKKRGGGGGGILYSLPDRGAMKAAYFALEEKVLTELEAEIKMADREDSPKMPVAWIQRSAPFGVTVVGVGEAGDEVRTAGGRIEEATA</sequence>